<dbReference type="InterPro" id="IPR032579">
    <property type="entry name" value="Phe_SMUG2-like"/>
</dbReference>
<reference evidence="1 2" key="1">
    <citation type="submission" date="2019-09" db="EMBL/GenBank/DDBJ databases">
        <title>Genome sequence of Hymenobacter sp. M3.</title>
        <authorList>
            <person name="Srinivasan S."/>
        </authorList>
    </citation>
    <scope>NUCLEOTIDE SEQUENCE [LARGE SCALE GENOMIC DNA]</scope>
    <source>
        <strain evidence="1 2">M3</strain>
    </source>
</reference>
<sequence>MPTFADRLLTFLTDFPAPPALPNDVEAYNPCKEPVAHDLLTRFAHRHYADDRPRVALLGINPGRFGGGTTGIAFTDPAALASHCGIANNLPRRSELSSQFIYQLVSALGGAPAFYQHFYLGSLYPLVLLRHGLNYNYYDSPALTAALWPDLQSALQQQVALGLRRDVAVCLGRRNATYFERLNHELQLFERLEVFDHPRYLMQYKRRAVPDFVTQYTKVLGEML</sequence>
<dbReference type="EMBL" id="VTWU01000008">
    <property type="protein sequence ID" value="KAA9325907.1"/>
    <property type="molecule type" value="Genomic_DNA"/>
</dbReference>
<dbReference type="InterPro" id="IPR036895">
    <property type="entry name" value="Uracil-DNA_glycosylase-like_sf"/>
</dbReference>
<accession>A0A7L4ZTJ1</accession>
<dbReference type="InterPro" id="IPR005122">
    <property type="entry name" value="Uracil-DNA_glycosylase-like"/>
</dbReference>
<name>A0A7L4ZTJ1_9BACT</name>
<dbReference type="AlphaFoldDB" id="A0A7L4ZTJ1"/>
<protein>
    <submittedName>
        <fullName evidence="1">DUF4918 family protein</fullName>
    </submittedName>
</protein>
<dbReference type="SUPFAM" id="SSF52141">
    <property type="entry name" value="Uracil-DNA glycosylase-like"/>
    <property type="match status" value="1"/>
</dbReference>
<comment type="caution">
    <text evidence="1">The sequence shown here is derived from an EMBL/GenBank/DDBJ whole genome shotgun (WGS) entry which is preliminary data.</text>
</comment>
<keyword evidence="2" id="KW-1185">Reference proteome</keyword>
<organism evidence="1 2">
    <name type="scientific">Hymenobacter busanensis</name>
    <dbReference type="NCBI Taxonomy" id="2607656"/>
    <lineage>
        <taxon>Bacteria</taxon>
        <taxon>Pseudomonadati</taxon>
        <taxon>Bacteroidota</taxon>
        <taxon>Cytophagia</taxon>
        <taxon>Cytophagales</taxon>
        <taxon>Hymenobacteraceae</taxon>
        <taxon>Hymenobacter</taxon>
    </lineage>
</organism>
<proteinExistence type="predicted"/>
<dbReference type="RefSeq" id="WP_151080623.1">
    <property type="nucleotide sequence ID" value="NZ_CP047647.1"/>
</dbReference>
<dbReference type="CDD" id="cd19375">
    <property type="entry name" value="UDG-F3-like_SMUG2"/>
    <property type="match status" value="1"/>
</dbReference>
<evidence type="ECO:0000313" key="2">
    <source>
        <dbReference type="Proteomes" id="UP000326380"/>
    </source>
</evidence>
<dbReference type="Pfam" id="PF03167">
    <property type="entry name" value="UDG"/>
    <property type="match status" value="1"/>
</dbReference>
<evidence type="ECO:0000313" key="1">
    <source>
        <dbReference type="EMBL" id="KAA9325907.1"/>
    </source>
</evidence>
<dbReference type="Gene3D" id="3.40.470.10">
    <property type="entry name" value="Uracil-DNA glycosylase-like domain"/>
    <property type="match status" value="1"/>
</dbReference>
<dbReference type="Proteomes" id="UP000326380">
    <property type="component" value="Unassembled WGS sequence"/>
</dbReference>
<gene>
    <name evidence="1" type="ORF">F0P96_19275</name>
</gene>